<proteinExistence type="predicted"/>
<evidence type="ECO:0000313" key="4">
    <source>
        <dbReference type="Proteomes" id="UP000032180"/>
    </source>
</evidence>
<dbReference type="Pfam" id="PF24068">
    <property type="entry name" value="TPD1_C"/>
    <property type="match status" value="1"/>
</dbReference>
<dbReference type="EnsemblPlants" id="LPERR11G11910.1">
    <property type="protein sequence ID" value="LPERR11G11910.1"/>
    <property type="gene ID" value="LPERR11G11910"/>
</dbReference>
<reference evidence="4" key="2">
    <citation type="submission" date="2013-12" db="EMBL/GenBank/DDBJ databases">
        <authorList>
            <person name="Yu Y."/>
            <person name="Lee S."/>
            <person name="de Baynast K."/>
            <person name="Wissotski M."/>
            <person name="Liu L."/>
            <person name="Talag J."/>
            <person name="Goicoechea J."/>
            <person name="Angelova A."/>
            <person name="Jetty R."/>
            <person name="Kudrna D."/>
            <person name="Golser W."/>
            <person name="Rivera L."/>
            <person name="Zhang J."/>
            <person name="Wing R."/>
        </authorList>
    </citation>
    <scope>NUCLEOTIDE SEQUENCE</scope>
</reference>
<keyword evidence="1 2" id="KW-0732">Signal</keyword>
<accession>A0A0D9XSH4</accession>
<dbReference type="Proteomes" id="UP000032180">
    <property type="component" value="Chromosome 11"/>
</dbReference>
<organism evidence="3 4">
    <name type="scientific">Leersia perrieri</name>
    <dbReference type="NCBI Taxonomy" id="77586"/>
    <lineage>
        <taxon>Eukaryota</taxon>
        <taxon>Viridiplantae</taxon>
        <taxon>Streptophyta</taxon>
        <taxon>Embryophyta</taxon>
        <taxon>Tracheophyta</taxon>
        <taxon>Spermatophyta</taxon>
        <taxon>Magnoliopsida</taxon>
        <taxon>Liliopsida</taxon>
        <taxon>Poales</taxon>
        <taxon>Poaceae</taxon>
        <taxon>BOP clade</taxon>
        <taxon>Oryzoideae</taxon>
        <taxon>Oryzeae</taxon>
        <taxon>Oryzinae</taxon>
        <taxon>Leersia</taxon>
    </lineage>
</organism>
<dbReference type="GO" id="GO:0001709">
    <property type="term" value="P:cell fate determination"/>
    <property type="evidence" value="ECO:0007669"/>
    <property type="project" value="TreeGrafter"/>
</dbReference>
<protein>
    <submittedName>
        <fullName evidence="3">Uncharacterized protein</fullName>
    </submittedName>
</protein>
<evidence type="ECO:0000313" key="3">
    <source>
        <dbReference type="EnsemblPlants" id="LPERR11G11910.1"/>
    </source>
</evidence>
<evidence type="ECO:0000256" key="1">
    <source>
        <dbReference type="ARBA" id="ARBA00022729"/>
    </source>
</evidence>
<dbReference type="InterPro" id="IPR040361">
    <property type="entry name" value="TPD1"/>
</dbReference>
<dbReference type="Gramene" id="LPERR11G11910.1">
    <property type="protein sequence ID" value="LPERR11G11910.1"/>
    <property type="gene ID" value="LPERR11G11910"/>
</dbReference>
<dbReference type="PANTHER" id="PTHR33184:SF50">
    <property type="entry name" value="PUTATIVE-RELATED"/>
    <property type="match status" value="1"/>
</dbReference>
<dbReference type="eggNOG" id="ENOG502S7JS">
    <property type="taxonomic scope" value="Eukaryota"/>
</dbReference>
<dbReference type="PANTHER" id="PTHR33184">
    <property type="entry name" value="PROTEIN TAPETUM DETERMINANT 1-LIKE-RELATED"/>
    <property type="match status" value="1"/>
</dbReference>
<feature type="chain" id="PRO_5002350626" evidence="2">
    <location>
        <begin position="25"/>
        <end position="118"/>
    </location>
</feature>
<reference evidence="3" key="3">
    <citation type="submission" date="2015-04" db="UniProtKB">
        <authorList>
            <consortium name="EnsemblPlants"/>
        </authorList>
    </citation>
    <scope>IDENTIFICATION</scope>
</reference>
<keyword evidence="4" id="KW-1185">Reference proteome</keyword>
<reference evidence="3 4" key="1">
    <citation type="submission" date="2012-08" db="EMBL/GenBank/DDBJ databases">
        <title>Oryza genome evolution.</title>
        <authorList>
            <person name="Wing R.A."/>
        </authorList>
    </citation>
    <scope>NUCLEOTIDE SEQUENCE</scope>
</reference>
<dbReference type="HOGENOM" id="CLU_102808_4_1_1"/>
<dbReference type="STRING" id="77586.A0A0D9XSH4"/>
<feature type="signal peptide" evidence="2">
    <location>
        <begin position="1"/>
        <end position="24"/>
    </location>
</feature>
<name>A0A0D9XSH4_9ORYZ</name>
<dbReference type="AlphaFoldDB" id="A0A0D9XSH4"/>
<evidence type="ECO:0000256" key="2">
    <source>
        <dbReference type="SAM" id="SignalP"/>
    </source>
</evidence>
<sequence>MESSKLKIISAFLLLACLCSRGEAVCSLSDLVVTQTGSHVTVENRCICTQTNMKLSCAGFDESAVRGEPGVISRDAGAGDLCTLVGGGPVTNDSSVSFDYAGKTSVSFTPVSSTINCS</sequence>